<dbReference type="OrthoDB" id="549361at2759"/>
<keyword evidence="2 3" id="KW-0040">ANK repeat</keyword>
<comment type="caution">
    <text evidence="5">The sequence shown here is derived from an EMBL/GenBank/DDBJ whole genome shotgun (WGS) entry which is preliminary data.</text>
</comment>
<dbReference type="PROSITE" id="PS50088">
    <property type="entry name" value="ANK_REPEAT"/>
    <property type="match status" value="3"/>
</dbReference>
<evidence type="ECO:0000313" key="5">
    <source>
        <dbReference type="EMBL" id="KAG2491133.1"/>
    </source>
</evidence>
<dbReference type="InterPro" id="IPR002110">
    <property type="entry name" value="Ankyrin_rpt"/>
</dbReference>
<feature type="compositionally biased region" description="Basic and acidic residues" evidence="4">
    <location>
        <begin position="17"/>
        <end position="39"/>
    </location>
</feature>
<feature type="region of interest" description="Disordered" evidence="4">
    <location>
        <begin position="1"/>
        <end position="39"/>
    </location>
</feature>
<feature type="region of interest" description="Disordered" evidence="4">
    <location>
        <begin position="1046"/>
        <end position="1174"/>
    </location>
</feature>
<feature type="repeat" description="ANK" evidence="3">
    <location>
        <begin position="105"/>
        <end position="137"/>
    </location>
</feature>
<evidence type="ECO:0000256" key="2">
    <source>
        <dbReference type="ARBA" id="ARBA00023043"/>
    </source>
</evidence>
<feature type="compositionally biased region" description="Pro residues" evidence="4">
    <location>
        <begin position="1055"/>
        <end position="1066"/>
    </location>
</feature>
<evidence type="ECO:0000313" key="6">
    <source>
        <dbReference type="Proteomes" id="UP000612055"/>
    </source>
</evidence>
<gene>
    <name evidence="5" type="ORF">HYH03_010576</name>
</gene>
<protein>
    <recommendedName>
        <fullName evidence="7">Poly [ADP-ribose] polymerase</fullName>
    </recommendedName>
</protein>
<reference evidence="5" key="1">
    <citation type="journal article" date="2020" name="bioRxiv">
        <title>Comparative genomics of Chlamydomonas.</title>
        <authorList>
            <person name="Craig R.J."/>
            <person name="Hasan A.R."/>
            <person name="Ness R.W."/>
            <person name="Keightley P.D."/>
        </authorList>
    </citation>
    <scope>NUCLEOTIDE SEQUENCE</scope>
    <source>
        <strain evidence="5">CCAP 11/70</strain>
    </source>
</reference>
<feature type="compositionally biased region" description="Low complexity" evidence="4">
    <location>
        <begin position="1286"/>
        <end position="1298"/>
    </location>
</feature>
<dbReference type="Proteomes" id="UP000612055">
    <property type="component" value="Unassembled WGS sequence"/>
</dbReference>
<feature type="compositionally biased region" description="Low complexity" evidence="4">
    <location>
        <begin position="1120"/>
        <end position="1140"/>
    </location>
</feature>
<organism evidence="5 6">
    <name type="scientific">Edaphochlamys debaryana</name>
    <dbReference type="NCBI Taxonomy" id="47281"/>
    <lineage>
        <taxon>Eukaryota</taxon>
        <taxon>Viridiplantae</taxon>
        <taxon>Chlorophyta</taxon>
        <taxon>core chlorophytes</taxon>
        <taxon>Chlorophyceae</taxon>
        <taxon>CS clade</taxon>
        <taxon>Chlamydomonadales</taxon>
        <taxon>Chlamydomonadales incertae sedis</taxon>
        <taxon>Edaphochlamys</taxon>
    </lineage>
</organism>
<dbReference type="PANTHER" id="PTHR24198">
    <property type="entry name" value="ANKYRIN REPEAT AND PROTEIN KINASE DOMAIN-CONTAINING PROTEIN"/>
    <property type="match status" value="1"/>
</dbReference>
<feature type="compositionally biased region" description="Acidic residues" evidence="4">
    <location>
        <begin position="1006"/>
        <end position="1023"/>
    </location>
</feature>
<feature type="compositionally biased region" description="Low complexity" evidence="4">
    <location>
        <begin position="1268"/>
        <end position="1279"/>
    </location>
</feature>
<evidence type="ECO:0000256" key="4">
    <source>
        <dbReference type="SAM" id="MobiDB-lite"/>
    </source>
</evidence>
<feature type="repeat" description="ANK" evidence="3">
    <location>
        <begin position="1745"/>
        <end position="1767"/>
    </location>
</feature>
<name>A0A835XVS6_9CHLO</name>
<feature type="compositionally biased region" description="Low complexity" evidence="4">
    <location>
        <begin position="1067"/>
        <end position="1097"/>
    </location>
</feature>
<dbReference type="Pfam" id="PF12796">
    <property type="entry name" value="Ank_2"/>
    <property type="match status" value="3"/>
</dbReference>
<sequence length="2192" mass="225235">MGGACCKVAEAEPNPDGSEKDPQTEEQQKEDPGQLRRWAKDGDAIELERLLRRMRRKDINSGARKDEGVPEEEGHTALHYAAQRSQPCVELLVLYGAAVNAKGAGGVTPLHCALEAGRRNVAHVLLEHGANINAKDKQGRSPFLAVLLSGRRRLAVWLLGRSGDALAAADADGSGLTPAAAAARNGWWELLGQLAALGGADGAALNTVSAEGDTALGWVLKYGAAGLLSGEALAGVVGGLLERGASPVVPCFKEHIPPVCLAAAAGNLEVLAALRARGAPLDPGLALDSVRRNALHYAAAKGHRGMAELLMAEGGPGMQPHVTDAGGSTPLHLAALRGHADVALALLERCSDPVAAVMTPNAEGVSTYHLFLQAGPEERSQEGVLAMIEKIGAEGAATPIKTKKGKEEVVVDTPLLLAVGSHQQRVVTRLLEMGHDPNQANAAGDTPLSRCLASATADTAAADGAIFRLLVEKGASPEASSGSCHPLLAICMNPLSRFAEQVVDMLQQRAGGALDWGSHADAQGRGPLHLAALHDNAFMCRYLLESAKLDPNAPSAEGLTPLMYAAWGCALGATKVLLNRRADPRAADPSGRTALAHGLRLDRGPESLAVAAMLLLLGAAPEDCVDGRGEGWLHRAVRYGSSEFVRLWCRYGGNPCVLATTEDAADDLTEALPRGGAGGRRGPAEDYLDAAPVPLEAEEDADDGAWDLGSGKLEGAEGAEGGSLERTVTGQESLGGGAGLALKQGSFQQGAGSGRGSFAQRGSEAGDRLGPLPGDGDAGVGAGQGHVGGGPRPKRASSQGGGGGGMSLTAAASMGRQASGAAGAAFNAAAGSFGRQVSNGLAGGGALGSGRLAPLGGISASGGLAAGPSGRTLSGRPPSGRASGAGDMAAVAAAGFADAAGEYGASAAADAFGLPGDAYGNGTARPVAEAVEGSEWGEGLPDGAAEGPLAAALAEEMARFPSFCRRPSVVEVRRWAKRGAAWFDDELPSASAEGLPPPAALPLPPGDEEEEAEEEAMAAEEEPEVHPALDADAIWRRMLLARLKDRRRQGAAGSPAPPAPSPPPVPAWAAAAAAAASPSPSPFASPAKPLAAAGTPASPSPPPLPRTGSFSGRRSTDGIASPAASPAVAAAAAGSNPVAGRSPSFLDRLTRRNSSSGVPSPAAAAAAATADLSSPAVAVAGGSPALLLRRRSSSSGSGLLAGRPPSGRATSPTAAAAAAAAATPATAVGAELDDWIQEIQRSAESVIADLSRGESQATLLAAAGGGSRAVRSVRSQRGSLNGLPDGAAAAGSRSQRGSLNGLAEAGSRRTGPGPVAESREDGAEGEDDVSSEDSDNAAGELGGEGAASLGGGGGLEGLKDAGIGLVSKLMDKKVAVNDPYYRPGTKYMGVPKYMDETVVNVNPAPIGELIALAEQLDARLARYGTPADEAPLAGADLRERNIKWYNLGLSPSEYPLKPGQWKAALKKAKQAAQAARTRGPRAPGAKPVIRSRKAFFGLPAMPSRPELRQTSALVYAVRLARPSVVAALLEASLQPLNLPDGWGHTPVAYASLMLARDKHSAPLQQQYDLLLQRLPQVNFTYLDSVDGNKGHSLMSPIALAVITGDRSRLAHLVLKCAGSINNSWTLLTDIPTYLAGAWEKAVAKCESRCAPLALAVLAKRIDSVKLCLDLGANPNTFGESRDLKLKAKLAKQWAEDREAARRLADEYSGVLVKAKVGLGQKLARLKRAISNIEIPGLTKPHPWVTPLHLAGRTGQAEVAFLLLRRGALANGGAAVPYAKRTPLQEAMLYARKNFSATNAGARRKHWATVRPAFDDIPPMSAAAAKKEADSKAGAIMRAMVDPTMIALKAVALAAKMAVNFLMEMRKRPIAHHDPALWAAHVLLVHRAPYDLSDAQTAIVLRDVMDNGKWKWLRRPDGSRFKVSNPDWTEAAKQGIDTLKADGDTGYGPMGGTDDPKAYRQMKQAFVARCDETYFGSGGKALHARWSACAEAALAAQRAYVLETLQPAIEGMAHQALSNHVSAAGGLLERTAAARSLALGAAAEALEGGVALSEEGVMDTRPYKVFTPPATAGPGEGGPAPAQAAAAAALRAQAGRANRDEAWGRVMVWGVAGTFLGFPADAELQPMPNGDAELQSLARALADVDTDELENSLGNLREAVASGVEALLAKLQDAQAGLSNLLEIIGIDFLDFL</sequence>
<accession>A0A835XVS6</accession>
<feature type="compositionally biased region" description="Pro residues" evidence="4">
    <location>
        <begin position="995"/>
        <end position="1005"/>
    </location>
</feature>
<feature type="region of interest" description="Disordered" evidence="4">
    <location>
        <begin position="1192"/>
        <end position="1223"/>
    </location>
</feature>
<feature type="compositionally biased region" description="Gly residues" evidence="4">
    <location>
        <begin position="1340"/>
        <end position="1353"/>
    </location>
</feature>
<feature type="compositionally biased region" description="Low complexity" evidence="4">
    <location>
        <begin position="1154"/>
        <end position="1174"/>
    </location>
</feature>
<dbReference type="SUPFAM" id="SSF48403">
    <property type="entry name" value="Ankyrin repeat"/>
    <property type="match status" value="3"/>
</dbReference>
<evidence type="ECO:0008006" key="7">
    <source>
        <dbReference type="Google" id="ProtNLM"/>
    </source>
</evidence>
<feature type="region of interest" description="Disordered" evidence="4">
    <location>
        <begin position="988"/>
        <end position="1030"/>
    </location>
</feature>
<dbReference type="InterPro" id="IPR036770">
    <property type="entry name" value="Ankyrin_rpt-contain_sf"/>
</dbReference>
<dbReference type="Gene3D" id="1.25.40.20">
    <property type="entry name" value="Ankyrin repeat-containing domain"/>
    <property type="match status" value="5"/>
</dbReference>
<feature type="region of interest" description="Disordered" evidence="4">
    <location>
        <begin position="699"/>
        <end position="724"/>
    </location>
</feature>
<dbReference type="PROSITE" id="PS50297">
    <property type="entry name" value="ANK_REP_REGION"/>
    <property type="match status" value="3"/>
</dbReference>
<proteinExistence type="predicted"/>
<keyword evidence="6" id="KW-1185">Reference proteome</keyword>
<dbReference type="PANTHER" id="PTHR24198:SF165">
    <property type="entry name" value="ANKYRIN REPEAT-CONTAINING PROTEIN-RELATED"/>
    <property type="match status" value="1"/>
</dbReference>
<feature type="region of interest" description="Disordered" evidence="4">
    <location>
        <begin position="746"/>
        <end position="809"/>
    </location>
</feature>
<dbReference type="EMBL" id="JAEHOE010000056">
    <property type="protein sequence ID" value="KAG2491133.1"/>
    <property type="molecule type" value="Genomic_DNA"/>
</dbReference>
<dbReference type="PRINTS" id="PR01415">
    <property type="entry name" value="ANKYRIN"/>
</dbReference>
<feature type="compositionally biased region" description="Acidic residues" evidence="4">
    <location>
        <begin position="1323"/>
        <end position="1335"/>
    </location>
</feature>
<feature type="region of interest" description="Disordered" evidence="4">
    <location>
        <begin position="865"/>
        <end position="885"/>
    </location>
</feature>
<feature type="compositionally biased region" description="Gly residues" evidence="4">
    <location>
        <begin position="776"/>
        <end position="791"/>
    </location>
</feature>
<keyword evidence="1" id="KW-0677">Repeat</keyword>
<feature type="repeat" description="ANK" evidence="3">
    <location>
        <begin position="326"/>
        <end position="352"/>
    </location>
</feature>
<feature type="region of interest" description="Disordered" evidence="4">
    <location>
        <begin position="1261"/>
        <end position="1353"/>
    </location>
</feature>
<dbReference type="SMART" id="SM00248">
    <property type="entry name" value="ANK"/>
    <property type="match status" value="17"/>
</dbReference>
<evidence type="ECO:0000256" key="3">
    <source>
        <dbReference type="PROSITE-ProRule" id="PRU00023"/>
    </source>
</evidence>
<evidence type="ECO:0000256" key="1">
    <source>
        <dbReference type="ARBA" id="ARBA00022737"/>
    </source>
</evidence>